<dbReference type="InterPro" id="IPR001087">
    <property type="entry name" value="GDSL"/>
</dbReference>
<dbReference type="InParanoid" id="A0A1Y2DQJ4"/>
<keyword evidence="3" id="KW-0378">Hydrolase</keyword>
<reference evidence="3 4" key="1">
    <citation type="submission" date="2016-07" db="EMBL/GenBank/DDBJ databases">
        <title>Pervasive Adenine N6-methylation of Active Genes in Fungi.</title>
        <authorList>
            <consortium name="DOE Joint Genome Institute"/>
            <person name="Mondo S.J."/>
            <person name="Dannebaum R.O."/>
            <person name="Kuo R.C."/>
            <person name="Labutti K."/>
            <person name="Haridas S."/>
            <person name="Kuo A."/>
            <person name="Salamov A."/>
            <person name="Ahrendt S.R."/>
            <person name="Lipzen A."/>
            <person name="Sullivan W."/>
            <person name="Andreopoulos W.B."/>
            <person name="Clum A."/>
            <person name="Lindquist E."/>
            <person name="Daum C."/>
            <person name="Ramamoorthy G.K."/>
            <person name="Gryganskyi A."/>
            <person name="Culley D."/>
            <person name="Magnuson J.K."/>
            <person name="James T.Y."/>
            <person name="O'Malley M.A."/>
            <person name="Stajich J.E."/>
            <person name="Spatafora J.W."/>
            <person name="Visel A."/>
            <person name="Grigoriev I.V."/>
        </authorList>
    </citation>
    <scope>NUCLEOTIDE SEQUENCE [LARGE SCALE GENOMIC DNA]</scope>
    <source>
        <strain evidence="3 4">CBS 129021</strain>
    </source>
</reference>
<accession>A0A1Y2DQJ4</accession>
<keyword evidence="4" id="KW-1185">Reference proteome</keyword>
<dbReference type="PANTHER" id="PTHR30383">
    <property type="entry name" value="THIOESTERASE 1/PROTEASE 1/LYSOPHOSPHOLIPASE L1"/>
    <property type="match status" value="1"/>
</dbReference>
<dbReference type="Proteomes" id="UP000193689">
    <property type="component" value="Unassembled WGS sequence"/>
</dbReference>
<gene>
    <name evidence="3" type="ORF">BCR38DRAFT_487316</name>
</gene>
<evidence type="ECO:0000313" key="3">
    <source>
        <dbReference type="EMBL" id="ORY61568.1"/>
    </source>
</evidence>
<feature type="compositionally biased region" description="Basic residues" evidence="1">
    <location>
        <begin position="308"/>
        <end position="324"/>
    </location>
</feature>
<dbReference type="GeneID" id="63780354"/>
<comment type="caution">
    <text evidence="3">The sequence shown here is derived from an EMBL/GenBank/DDBJ whole genome shotgun (WGS) entry which is preliminary data.</text>
</comment>
<feature type="compositionally biased region" description="Basic and acidic residues" evidence="1">
    <location>
        <begin position="288"/>
        <end position="307"/>
    </location>
</feature>
<feature type="region of interest" description="Disordered" evidence="1">
    <location>
        <begin position="255"/>
        <end position="324"/>
    </location>
</feature>
<sequence>MSLILLFLIAAFLQSGTVDVNDQWNRLRYSESKPTGPIAGGIPLRVMFIGASVTLGDHSTGNRGYRKQIRDWMVSLGNPVNCVGANRFGEFKDNDVQAFGAQPIKPTLDRAREIVPQMQPNLILINAGSSDCFQQDHWGAGHTLEYMRNLVDFLLKESPRAAIIMSTIVTCPWEGTEQCVKGANAQIRQVATDLIREEKPVTLAEMHYDQGLPDRPNRTHIGPDGMHPTDEGYFMMGRIFMEKIREVEKNGWLHPPVENGIGEDGDAERDAQEAPKKAGQAGQAGKAGKAEKANTEKPVEIADGGEHKHIRRSHGVSRPAKRKH</sequence>
<feature type="chain" id="PRO_5013322371" evidence="2">
    <location>
        <begin position="19"/>
        <end position="324"/>
    </location>
</feature>
<dbReference type="SUPFAM" id="SSF52266">
    <property type="entry name" value="SGNH hydrolase"/>
    <property type="match status" value="1"/>
</dbReference>
<name>A0A1Y2DQJ4_9PEZI</name>
<proteinExistence type="predicted"/>
<dbReference type="InterPro" id="IPR036514">
    <property type="entry name" value="SGNH_hydro_sf"/>
</dbReference>
<dbReference type="Gene3D" id="3.40.50.1110">
    <property type="entry name" value="SGNH hydrolase"/>
    <property type="match status" value="1"/>
</dbReference>
<protein>
    <submittedName>
        <fullName evidence="3">SGNH hydrolase-type esterase domain-containing protein</fullName>
    </submittedName>
</protein>
<organism evidence="3 4">
    <name type="scientific">Pseudomassariella vexata</name>
    <dbReference type="NCBI Taxonomy" id="1141098"/>
    <lineage>
        <taxon>Eukaryota</taxon>
        <taxon>Fungi</taxon>
        <taxon>Dikarya</taxon>
        <taxon>Ascomycota</taxon>
        <taxon>Pezizomycotina</taxon>
        <taxon>Sordariomycetes</taxon>
        <taxon>Xylariomycetidae</taxon>
        <taxon>Amphisphaeriales</taxon>
        <taxon>Pseudomassariaceae</taxon>
        <taxon>Pseudomassariella</taxon>
    </lineage>
</organism>
<dbReference type="GO" id="GO:0004622">
    <property type="term" value="F:phosphatidylcholine lysophospholipase activity"/>
    <property type="evidence" value="ECO:0007669"/>
    <property type="project" value="TreeGrafter"/>
</dbReference>
<keyword evidence="2" id="KW-0732">Signal</keyword>
<evidence type="ECO:0000313" key="4">
    <source>
        <dbReference type="Proteomes" id="UP000193689"/>
    </source>
</evidence>
<dbReference type="OrthoDB" id="1046782at2759"/>
<evidence type="ECO:0000256" key="2">
    <source>
        <dbReference type="SAM" id="SignalP"/>
    </source>
</evidence>
<evidence type="ECO:0000256" key="1">
    <source>
        <dbReference type="SAM" id="MobiDB-lite"/>
    </source>
</evidence>
<dbReference type="PANTHER" id="PTHR30383:SF31">
    <property type="entry name" value="SGNH HYDROLASE-TYPE ESTERASE DOMAIN-CONTAINING PROTEIN-RELATED"/>
    <property type="match status" value="1"/>
</dbReference>
<dbReference type="InterPro" id="IPR051532">
    <property type="entry name" value="Ester_Hydrolysis_Enzymes"/>
</dbReference>
<feature type="signal peptide" evidence="2">
    <location>
        <begin position="1"/>
        <end position="18"/>
    </location>
</feature>
<dbReference type="Pfam" id="PF00657">
    <property type="entry name" value="Lipase_GDSL"/>
    <property type="match status" value="1"/>
</dbReference>
<dbReference type="EMBL" id="MCFJ01000010">
    <property type="protein sequence ID" value="ORY61568.1"/>
    <property type="molecule type" value="Genomic_DNA"/>
</dbReference>
<dbReference type="AlphaFoldDB" id="A0A1Y2DQJ4"/>
<feature type="compositionally biased region" description="Low complexity" evidence="1">
    <location>
        <begin position="277"/>
        <end position="287"/>
    </location>
</feature>
<dbReference type="RefSeq" id="XP_040713645.1">
    <property type="nucleotide sequence ID" value="XM_040864142.1"/>
</dbReference>